<keyword evidence="3" id="KW-0408">Iron</keyword>
<feature type="domain" description="4Fe-4S ferredoxin-type" evidence="5">
    <location>
        <begin position="1"/>
        <end position="23"/>
    </location>
</feature>
<comment type="caution">
    <text evidence="6">The sequence shown here is derived from an EMBL/GenBank/DDBJ whole genome shotgun (WGS) entry which is preliminary data.</text>
</comment>
<proteinExistence type="predicted"/>
<dbReference type="SUPFAM" id="SSF54862">
    <property type="entry name" value="4Fe-4S ferredoxins"/>
    <property type="match status" value="1"/>
</dbReference>
<reference evidence="6" key="1">
    <citation type="journal article" date="2014" name="Front. Microbiol.">
        <title>High frequency of phylogenetically diverse reductive dehalogenase-homologous genes in deep subseafloor sedimentary metagenomes.</title>
        <authorList>
            <person name="Kawai M."/>
            <person name="Futagami T."/>
            <person name="Toyoda A."/>
            <person name="Takaki Y."/>
            <person name="Nishi S."/>
            <person name="Hori S."/>
            <person name="Arai W."/>
            <person name="Tsubouchi T."/>
            <person name="Morono Y."/>
            <person name="Uchiyama I."/>
            <person name="Ito T."/>
            <person name="Fujiyama A."/>
            <person name="Inagaki F."/>
            <person name="Takami H."/>
        </authorList>
    </citation>
    <scope>NUCLEOTIDE SEQUENCE</scope>
    <source>
        <strain evidence="6">Expedition CK06-06</strain>
    </source>
</reference>
<dbReference type="AlphaFoldDB" id="X1Q1U0"/>
<keyword evidence="2" id="KW-0479">Metal-binding</keyword>
<name>X1Q1U0_9ZZZZ</name>
<dbReference type="InterPro" id="IPR017896">
    <property type="entry name" value="4Fe4S_Fe-S-bd"/>
</dbReference>
<dbReference type="InterPro" id="IPR050954">
    <property type="entry name" value="ET_IronSulfur_Cluster-Binding"/>
</dbReference>
<protein>
    <recommendedName>
        <fullName evidence="5">4Fe-4S ferredoxin-type domain-containing protein</fullName>
    </recommendedName>
</protein>
<keyword evidence="4" id="KW-0411">Iron-sulfur</keyword>
<dbReference type="PROSITE" id="PS51379">
    <property type="entry name" value="4FE4S_FER_2"/>
    <property type="match status" value="1"/>
</dbReference>
<evidence type="ECO:0000259" key="5">
    <source>
        <dbReference type="PROSITE" id="PS51379"/>
    </source>
</evidence>
<dbReference type="InterPro" id="IPR017900">
    <property type="entry name" value="4Fe4S_Fe_S_CS"/>
</dbReference>
<dbReference type="PANTHER" id="PTHR43177">
    <property type="entry name" value="PROTEIN NRFC"/>
    <property type="match status" value="1"/>
</dbReference>
<dbReference type="Pfam" id="PF00037">
    <property type="entry name" value="Fer4"/>
    <property type="match status" value="1"/>
</dbReference>
<dbReference type="PANTHER" id="PTHR43177:SF3">
    <property type="entry name" value="PROTEIN NRFC HOMOLOG"/>
    <property type="match status" value="1"/>
</dbReference>
<sequence>MLCTGCGTCAIACPFGTIYTDLIPFPSSVCDVCKGRLREGEKPLCVTTCEDGSIDYKEVAVKGDLVEVFEDIVVKVSGGGLWEPFLREIKK</sequence>
<evidence type="ECO:0000256" key="3">
    <source>
        <dbReference type="ARBA" id="ARBA00023004"/>
    </source>
</evidence>
<evidence type="ECO:0000256" key="4">
    <source>
        <dbReference type="ARBA" id="ARBA00023014"/>
    </source>
</evidence>
<dbReference type="PROSITE" id="PS00198">
    <property type="entry name" value="4FE4S_FER_1"/>
    <property type="match status" value="1"/>
</dbReference>
<dbReference type="GO" id="GO:0046872">
    <property type="term" value="F:metal ion binding"/>
    <property type="evidence" value="ECO:0007669"/>
    <property type="project" value="UniProtKB-KW"/>
</dbReference>
<evidence type="ECO:0000256" key="1">
    <source>
        <dbReference type="ARBA" id="ARBA00022485"/>
    </source>
</evidence>
<keyword evidence="1" id="KW-0004">4Fe-4S</keyword>
<evidence type="ECO:0000256" key="2">
    <source>
        <dbReference type="ARBA" id="ARBA00022723"/>
    </source>
</evidence>
<dbReference type="Gene3D" id="3.30.70.20">
    <property type="match status" value="2"/>
</dbReference>
<dbReference type="EMBL" id="BARV01031399">
    <property type="protein sequence ID" value="GAI37204.1"/>
    <property type="molecule type" value="Genomic_DNA"/>
</dbReference>
<dbReference type="GO" id="GO:0051539">
    <property type="term" value="F:4 iron, 4 sulfur cluster binding"/>
    <property type="evidence" value="ECO:0007669"/>
    <property type="project" value="UniProtKB-KW"/>
</dbReference>
<organism evidence="6">
    <name type="scientific">marine sediment metagenome</name>
    <dbReference type="NCBI Taxonomy" id="412755"/>
    <lineage>
        <taxon>unclassified sequences</taxon>
        <taxon>metagenomes</taxon>
        <taxon>ecological metagenomes</taxon>
    </lineage>
</organism>
<evidence type="ECO:0000313" key="6">
    <source>
        <dbReference type="EMBL" id="GAI37204.1"/>
    </source>
</evidence>
<accession>X1Q1U0</accession>
<gene>
    <name evidence="6" type="ORF">S06H3_49693</name>
</gene>